<proteinExistence type="predicted"/>
<sequence>MESERECHERVVLVSVRGGSKPRRKVAIALPPENDYDVFSERVRKKLNLSGIGGIYHSETNIPVYDLGDLQDIDDLVVVECVPDTPITNGDASDASANGPTQKMPSSATNLGSSISAGGMRKMGSLISGNDIETAVNMGDSADDDDNQKYAKRHNPVVRMMQQLTGSQCANLLPVTTKDTAEGSKTKRRRKGGALDPRKVLLMFALASCMATMILLYSRLSIGPALASGVMDENRDHLLSSETLNLGTR</sequence>
<evidence type="ECO:0000256" key="1">
    <source>
        <dbReference type="SAM" id="MobiDB-lite"/>
    </source>
</evidence>
<dbReference type="EMBL" id="HBFA01017237">
    <property type="protein sequence ID" value="CAD8666833.1"/>
    <property type="molecule type" value="Transcribed_RNA"/>
</dbReference>
<evidence type="ECO:0000256" key="2">
    <source>
        <dbReference type="SAM" id="Phobius"/>
    </source>
</evidence>
<evidence type="ECO:0000313" key="3">
    <source>
        <dbReference type="EMBL" id="CAD8666833.1"/>
    </source>
</evidence>
<dbReference type="AlphaFoldDB" id="A0A7S0WHG1"/>
<name>A0A7S0WHG1_9CHLO</name>
<reference evidence="3" key="1">
    <citation type="submission" date="2021-01" db="EMBL/GenBank/DDBJ databases">
        <authorList>
            <person name="Corre E."/>
            <person name="Pelletier E."/>
            <person name="Niang G."/>
            <person name="Scheremetjew M."/>
            <person name="Finn R."/>
            <person name="Kale V."/>
            <person name="Holt S."/>
            <person name="Cochrane G."/>
            <person name="Meng A."/>
            <person name="Brown T."/>
            <person name="Cohen L."/>
        </authorList>
    </citation>
    <scope>NUCLEOTIDE SEQUENCE</scope>
    <source>
        <strain evidence="3">CCMP722</strain>
    </source>
</reference>
<organism evidence="3">
    <name type="scientific">Pyramimonas obovata</name>
    <dbReference type="NCBI Taxonomy" id="1411642"/>
    <lineage>
        <taxon>Eukaryota</taxon>
        <taxon>Viridiplantae</taxon>
        <taxon>Chlorophyta</taxon>
        <taxon>Pyramimonadophyceae</taxon>
        <taxon>Pyramimonadales</taxon>
        <taxon>Pyramimonadaceae</taxon>
        <taxon>Pyramimonas</taxon>
        <taxon>Pyramimonas incertae sedis</taxon>
    </lineage>
</organism>
<accession>A0A7S0WHG1</accession>
<feature type="transmembrane region" description="Helical" evidence="2">
    <location>
        <begin position="200"/>
        <end position="218"/>
    </location>
</feature>
<feature type="region of interest" description="Disordered" evidence="1">
    <location>
        <begin position="87"/>
        <end position="115"/>
    </location>
</feature>
<gene>
    <name evidence="3" type="ORF">POBO1169_LOCUS8812</name>
</gene>
<keyword evidence="2" id="KW-1133">Transmembrane helix</keyword>
<keyword evidence="2" id="KW-0472">Membrane</keyword>
<protein>
    <submittedName>
        <fullName evidence="3">Uncharacterized protein</fullName>
    </submittedName>
</protein>
<keyword evidence="2" id="KW-0812">Transmembrane</keyword>